<name>A0AA38RN27_9PEZI</name>
<dbReference type="PANTHER" id="PTHR48081:SF19">
    <property type="entry name" value="AB HYDROLASE SUPERFAMILY PROTEIN C4A8.06C"/>
    <property type="match status" value="1"/>
</dbReference>
<dbReference type="Pfam" id="PF07859">
    <property type="entry name" value="Abhydrolase_3"/>
    <property type="match status" value="2"/>
</dbReference>
<keyword evidence="1 4" id="KW-0378">Hydrolase</keyword>
<organism evidence="4 5">
    <name type="scientific">Pleurostoma richardsiae</name>
    <dbReference type="NCBI Taxonomy" id="41990"/>
    <lineage>
        <taxon>Eukaryota</taxon>
        <taxon>Fungi</taxon>
        <taxon>Dikarya</taxon>
        <taxon>Ascomycota</taxon>
        <taxon>Pezizomycotina</taxon>
        <taxon>Sordariomycetes</taxon>
        <taxon>Sordariomycetidae</taxon>
        <taxon>Calosphaeriales</taxon>
        <taxon>Pleurostomataceae</taxon>
        <taxon>Pleurostoma</taxon>
    </lineage>
</organism>
<comment type="caution">
    <text evidence="4">The sequence shown here is derived from an EMBL/GenBank/DDBJ whole genome shotgun (WGS) entry which is preliminary data.</text>
</comment>
<dbReference type="InterPro" id="IPR050300">
    <property type="entry name" value="GDXG_lipolytic_enzyme"/>
</dbReference>
<reference evidence="4" key="1">
    <citation type="submission" date="2022-07" db="EMBL/GenBank/DDBJ databases">
        <title>Fungi with potential for degradation of polypropylene.</title>
        <authorList>
            <person name="Gostincar C."/>
        </authorList>
    </citation>
    <scope>NUCLEOTIDE SEQUENCE</scope>
    <source>
        <strain evidence="4">EXF-13308</strain>
    </source>
</reference>
<dbReference type="InterPro" id="IPR013094">
    <property type="entry name" value="AB_hydrolase_3"/>
</dbReference>
<evidence type="ECO:0000256" key="1">
    <source>
        <dbReference type="ARBA" id="ARBA00022801"/>
    </source>
</evidence>
<dbReference type="AlphaFoldDB" id="A0AA38RN27"/>
<dbReference type="Gene3D" id="3.40.50.1820">
    <property type="entry name" value="alpha/beta hydrolase"/>
    <property type="match status" value="1"/>
</dbReference>
<gene>
    <name evidence="4" type="ORF">NKR23_g3312</name>
</gene>
<feature type="region of interest" description="Disordered" evidence="2">
    <location>
        <begin position="654"/>
        <end position="758"/>
    </location>
</feature>
<evidence type="ECO:0000313" key="5">
    <source>
        <dbReference type="Proteomes" id="UP001174694"/>
    </source>
</evidence>
<dbReference type="InterPro" id="IPR029058">
    <property type="entry name" value="AB_hydrolase_fold"/>
</dbReference>
<dbReference type="GO" id="GO:0016787">
    <property type="term" value="F:hydrolase activity"/>
    <property type="evidence" value="ECO:0007669"/>
    <property type="project" value="UniProtKB-KW"/>
</dbReference>
<feature type="domain" description="Alpha/beta hydrolase fold-3" evidence="3">
    <location>
        <begin position="343"/>
        <end position="405"/>
    </location>
</feature>
<feature type="compositionally biased region" description="Basic and acidic residues" evidence="2">
    <location>
        <begin position="654"/>
        <end position="690"/>
    </location>
</feature>
<evidence type="ECO:0000256" key="2">
    <source>
        <dbReference type="SAM" id="MobiDB-lite"/>
    </source>
</evidence>
<feature type="compositionally biased region" description="Low complexity" evidence="2">
    <location>
        <begin position="319"/>
        <end position="330"/>
    </location>
</feature>
<feature type="region of interest" description="Disordered" evidence="2">
    <location>
        <begin position="781"/>
        <end position="807"/>
    </location>
</feature>
<proteinExistence type="predicted"/>
<dbReference type="EMBL" id="JANBVO010000006">
    <property type="protein sequence ID" value="KAJ9151150.1"/>
    <property type="molecule type" value="Genomic_DNA"/>
</dbReference>
<evidence type="ECO:0000313" key="4">
    <source>
        <dbReference type="EMBL" id="KAJ9151150.1"/>
    </source>
</evidence>
<feature type="region of interest" description="Disordered" evidence="2">
    <location>
        <begin position="307"/>
        <end position="331"/>
    </location>
</feature>
<dbReference type="PANTHER" id="PTHR48081">
    <property type="entry name" value="AB HYDROLASE SUPERFAMILY PROTEIN C4A8.06C"/>
    <property type="match status" value="1"/>
</dbReference>
<dbReference type="SUPFAM" id="SSF53474">
    <property type="entry name" value="alpha/beta-Hydrolases"/>
    <property type="match status" value="1"/>
</dbReference>
<protein>
    <submittedName>
        <fullName evidence="4">AB hydrolase superfamily protein C4A8.06c</fullName>
    </submittedName>
</protein>
<dbReference type="Proteomes" id="UP001174694">
    <property type="component" value="Unassembled WGS sequence"/>
</dbReference>
<feature type="domain" description="Alpha/beta hydrolase fold-3" evidence="3">
    <location>
        <begin position="155"/>
        <end position="268"/>
    </location>
</feature>
<feature type="compositionally biased region" description="Basic residues" evidence="2">
    <location>
        <begin position="691"/>
        <end position="703"/>
    </location>
</feature>
<keyword evidence="5" id="KW-1185">Reference proteome</keyword>
<evidence type="ECO:0000259" key="3">
    <source>
        <dbReference type="Pfam" id="PF07859"/>
    </source>
</evidence>
<sequence length="841" mass="93528">MNLNTATVSLAVTPTVVSTLLSHYLNRKPLRQRPTAHLSYDEGLHLIRSFLLFASHHTVEELQAFTSQWVPHPQWVKVDEVHVPDAQLAHAAAVLEEQLGTDGLRRLGGRKWWQWRNKPNTPLRAEWIEMRADYHERKRAAGISNGDEAPCQRVMMYIHGGAYFFGSVDEHRYQMQRHARKLKARVFAPRYRLAPQFPFPCGLQDCLAAYLYLLTVQEPNTIILAGDSAGGGMVMSILVTLRDRGIPLPAGAVLISPWVDLTHSFPSVAGDSPFDYIPPAGFHHKPSASWPPPNEVQLEQLKKLALQEKQKKSKGQNGAAAEPSEATPTAKDIVETSTRLHLVIDNEDIEIQEQIQMYTTNELLAHPLVSPVMQPTLGGLPPLLIMVGGGEMLRDEQIYLAHKCANPSKYMPREDLLDDKARAQIEKYKPTDVQLQVWDDLCHVAPTLSFTRPAKYMYRSIAQFGAWALARAQRTEIEIMDDDQISVISTSGSESDEEEAEVNLAREKAATQEPSGQIGKAGDQLPPFKGHMIRQRVTRHGVFFPLAPAPELPGCAMSNELVGVIKQGPVKKWLHQKKQWESRYAHAQNRVHKHFVKDLVAGYEGFGDGELPPPSALAGRRKKSGVDVERKKVKSIGLALWSLWGSKHDEQTIQRERQADKEPDVRAATPRDGRGARTFEDIQNQEEKTARRQINRSRSRRRVVRDEQQTEGPTDAEEGSSAADTAAFRDGEKPGGSSDGFLSPDYKPDTGITGKRPYVDGIAVPFSLNKESETASMMTLTSNVPFSPRPMSPATTRSVAAGEDGESVTLQAERPKMETFVTAAEELPKVDGSKRETAASS</sequence>
<accession>A0AA38RN27</accession>